<comment type="caution">
    <text evidence="2">The sequence shown here is derived from an EMBL/GenBank/DDBJ whole genome shotgun (WGS) entry which is preliminary data.</text>
</comment>
<accession>X0TVQ3</accession>
<feature type="domain" description="Transcription-repair-coupling factor C-terminal" evidence="1">
    <location>
        <begin position="1"/>
        <end position="75"/>
    </location>
</feature>
<dbReference type="SMART" id="SM00982">
    <property type="entry name" value="TRCF"/>
    <property type="match status" value="1"/>
</dbReference>
<feature type="non-terminal residue" evidence="2">
    <location>
        <position position="1"/>
    </location>
</feature>
<evidence type="ECO:0000313" key="2">
    <source>
        <dbReference type="EMBL" id="GAF97329.1"/>
    </source>
</evidence>
<protein>
    <recommendedName>
        <fullName evidence="1">Transcription-repair-coupling factor C-terminal domain-containing protein</fullName>
    </recommendedName>
</protein>
<reference evidence="2" key="1">
    <citation type="journal article" date="2014" name="Front. Microbiol.">
        <title>High frequency of phylogenetically diverse reductive dehalogenase-homologous genes in deep subseafloor sedimentary metagenomes.</title>
        <authorList>
            <person name="Kawai M."/>
            <person name="Futagami T."/>
            <person name="Toyoda A."/>
            <person name="Takaki Y."/>
            <person name="Nishi S."/>
            <person name="Hori S."/>
            <person name="Arai W."/>
            <person name="Tsubouchi T."/>
            <person name="Morono Y."/>
            <person name="Uchiyama I."/>
            <person name="Ito T."/>
            <person name="Fujiyama A."/>
            <person name="Inagaki F."/>
            <person name="Takami H."/>
        </authorList>
    </citation>
    <scope>NUCLEOTIDE SEQUENCE</scope>
    <source>
        <strain evidence="2">Expedition CK06-06</strain>
    </source>
</reference>
<gene>
    <name evidence="2" type="ORF">S01H1_23396</name>
</gene>
<organism evidence="2">
    <name type="scientific">marine sediment metagenome</name>
    <dbReference type="NCBI Taxonomy" id="412755"/>
    <lineage>
        <taxon>unclassified sequences</taxon>
        <taxon>metagenomes</taxon>
        <taxon>ecological metagenomes</taxon>
    </lineage>
</organism>
<dbReference type="EMBL" id="BARS01013495">
    <property type="protein sequence ID" value="GAF97329.1"/>
    <property type="molecule type" value="Genomic_DNA"/>
</dbReference>
<sequence>AVARTDDDLKQIESELADVYGAVPEEVELVLQLAELRIKAGRWDIKSIIASGQDLIFSFGKDHSDKTESLFAKMSATVKIPDPRTVCLRLGKNYFEPKTLMNVLRKIFNR</sequence>
<dbReference type="GO" id="GO:0006281">
    <property type="term" value="P:DNA repair"/>
    <property type="evidence" value="ECO:0007669"/>
    <property type="project" value="InterPro"/>
</dbReference>
<dbReference type="AlphaFoldDB" id="X0TVQ3"/>
<evidence type="ECO:0000259" key="1">
    <source>
        <dbReference type="SMART" id="SM00982"/>
    </source>
</evidence>
<dbReference type="InterPro" id="IPR037235">
    <property type="entry name" value="TRCF-like_C_D7"/>
</dbReference>
<dbReference type="Pfam" id="PF03461">
    <property type="entry name" value="TRCF"/>
    <property type="match status" value="1"/>
</dbReference>
<dbReference type="SUPFAM" id="SSF143517">
    <property type="entry name" value="TRCF domain-like"/>
    <property type="match status" value="1"/>
</dbReference>
<dbReference type="Gene3D" id="3.90.1150.50">
    <property type="entry name" value="Transcription-repair-coupling factor, D7 domain"/>
    <property type="match status" value="1"/>
</dbReference>
<proteinExistence type="predicted"/>
<dbReference type="InterPro" id="IPR005118">
    <property type="entry name" value="TRCF_C"/>
</dbReference>
<name>X0TVQ3_9ZZZZ</name>